<evidence type="ECO:0000256" key="3">
    <source>
        <dbReference type="ARBA" id="ARBA00022801"/>
    </source>
</evidence>
<sequence length="582" mass="60319">MGDSSGVDTDVETGGAIHNLGISISSASDVPHGLRLSINASSQSGATSHSQSRLFASSAALGHSRASVAALGGFIQPGMGGIGVVVPDSVYFCGEREVNHLPNVQMRRISAFLAVAKEVNVPTFVQQSDLDSGAARFAQLDMSDDHNTVLRKHFARAFRFLDRCRAEGHRVMIYCRQGQSRSASIAAAYVMRNRKCGFMEALDHLRQTRKADPNFLFCQQLDAFARDGCATSMSSSVAATPLVPHHAAQAAAASNPTGRQSVSSASVATGATDSTPKSGTNAPHGLLPPEASTPKNTSGHSNRTGAASRSPETVSRTTSGVSNGGGARSPRHGRPLPSFLAGNMFSVSMSEPGIVSFHSMDPADPSGVHLTAANLNRSATSHNTLLPHMVRSSGSHPSGAGFSRSAEADQSGPLGVPDADPNDVSTGGVSTGKPPTVASTAPGTFNLSRMMDASVMTNPGAMQDAPDDGDDDLIPKNDSHEASVATHPFFGDPRRGSTHTQAPLPSPGLAAPEVVESSLERNPIALPMPAGDNSVATRNPLLDDEPDYGRARDLLADSGVIGDDGLLVDVDVGYDGSDEGEC</sequence>
<dbReference type="AlphaFoldDB" id="A0A7S1M4Q8"/>
<evidence type="ECO:0000256" key="5">
    <source>
        <dbReference type="SAM" id="MobiDB-lite"/>
    </source>
</evidence>
<dbReference type="EC" id="3.1.3.48" evidence="2"/>
<dbReference type="InterPro" id="IPR000340">
    <property type="entry name" value="Dual-sp_phosphatase_cat-dom"/>
</dbReference>
<feature type="region of interest" description="Disordered" evidence="5">
    <location>
        <begin position="457"/>
        <end position="510"/>
    </location>
</feature>
<dbReference type="InterPro" id="IPR000387">
    <property type="entry name" value="Tyr_Pase_dom"/>
</dbReference>
<dbReference type="GO" id="GO:0005737">
    <property type="term" value="C:cytoplasm"/>
    <property type="evidence" value="ECO:0007669"/>
    <property type="project" value="TreeGrafter"/>
</dbReference>
<reference evidence="7" key="1">
    <citation type="submission" date="2021-01" db="EMBL/GenBank/DDBJ databases">
        <authorList>
            <person name="Corre E."/>
            <person name="Pelletier E."/>
            <person name="Niang G."/>
            <person name="Scheremetjew M."/>
            <person name="Finn R."/>
            <person name="Kale V."/>
            <person name="Holt S."/>
            <person name="Cochrane G."/>
            <person name="Meng A."/>
            <person name="Brown T."/>
            <person name="Cohen L."/>
        </authorList>
    </citation>
    <scope>NUCLEOTIDE SEQUENCE</scope>
    <source>
        <strain evidence="7">CCAP 1951/1</strain>
    </source>
</reference>
<feature type="domain" description="Tyrosine specific protein phosphatases" evidence="6">
    <location>
        <begin position="152"/>
        <end position="209"/>
    </location>
</feature>
<organism evidence="7">
    <name type="scientific">Neobodo designis</name>
    <name type="common">Flagellated protozoan</name>
    <name type="synonym">Bodo designis</name>
    <dbReference type="NCBI Taxonomy" id="312471"/>
    <lineage>
        <taxon>Eukaryota</taxon>
        <taxon>Discoba</taxon>
        <taxon>Euglenozoa</taxon>
        <taxon>Kinetoplastea</taxon>
        <taxon>Metakinetoplastina</taxon>
        <taxon>Neobodonida</taxon>
        <taxon>Neobodo</taxon>
    </lineage>
</organism>
<evidence type="ECO:0000313" key="7">
    <source>
        <dbReference type="EMBL" id="CAD9121671.1"/>
    </source>
</evidence>
<dbReference type="SUPFAM" id="SSF52799">
    <property type="entry name" value="(Phosphotyrosine protein) phosphatases II"/>
    <property type="match status" value="1"/>
</dbReference>
<dbReference type="SMART" id="SM00195">
    <property type="entry name" value="DSPc"/>
    <property type="match status" value="1"/>
</dbReference>
<keyword evidence="3" id="KW-0378">Hydrolase</keyword>
<protein>
    <recommendedName>
        <fullName evidence="2">protein-tyrosine-phosphatase</fullName>
        <ecNumber evidence="2">3.1.3.48</ecNumber>
    </recommendedName>
</protein>
<dbReference type="GO" id="GO:0033550">
    <property type="term" value="F:MAP kinase tyrosine phosphatase activity"/>
    <property type="evidence" value="ECO:0007669"/>
    <property type="project" value="TreeGrafter"/>
</dbReference>
<dbReference type="InterPro" id="IPR020422">
    <property type="entry name" value="TYR_PHOSPHATASE_DUAL_dom"/>
</dbReference>
<dbReference type="InterPro" id="IPR029021">
    <property type="entry name" value="Prot-tyrosine_phosphatase-like"/>
</dbReference>
<proteinExistence type="inferred from homology"/>
<feature type="compositionally biased region" description="Polar residues" evidence="5">
    <location>
        <begin position="293"/>
        <end position="321"/>
    </location>
</feature>
<dbReference type="GO" id="GO:0008330">
    <property type="term" value="F:protein tyrosine/threonine phosphatase activity"/>
    <property type="evidence" value="ECO:0007669"/>
    <property type="project" value="TreeGrafter"/>
</dbReference>
<feature type="region of interest" description="Disordered" evidence="5">
    <location>
        <begin position="387"/>
        <end position="444"/>
    </location>
</feature>
<dbReference type="GO" id="GO:0043409">
    <property type="term" value="P:negative regulation of MAPK cascade"/>
    <property type="evidence" value="ECO:0007669"/>
    <property type="project" value="TreeGrafter"/>
</dbReference>
<dbReference type="Pfam" id="PF00782">
    <property type="entry name" value="DSPc"/>
    <property type="match status" value="1"/>
</dbReference>
<feature type="region of interest" description="Disordered" evidence="5">
    <location>
        <begin position="249"/>
        <end position="337"/>
    </location>
</feature>
<accession>A0A7S1M4Q8</accession>
<dbReference type="PANTHER" id="PTHR10159">
    <property type="entry name" value="DUAL SPECIFICITY PROTEIN PHOSPHATASE"/>
    <property type="match status" value="1"/>
</dbReference>
<feature type="compositionally biased region" description="Low complexity" evidence="5">
    <location>
        <begin position="261"/>
        <end position="275"/>
    </location>
</feature>
<evidence type="ECO:0000259" key="6">
    <source>
        <dbReference type="PROSITE" id="PS50056"/>
    </source>
</evidence>
<comment type="similarity">
    <text evidence="1">Belongs to the protein-tyrosine phosphatase family. Non-receptor class dual specificity subfamily.</text>
</comment>
<dbReference type="PANTHER" id="PTHR10159:SF519">
    <property type="entry name" value="DUAL SPECIFICITY PROTEIN PHOSPHATASE MPK3"/>
    <property type="match status" value="1"/>
</dbReference>
<gene>
    <name evidence="7" type="ORF">NDES1114_LOCUS17697</name>
</gene>
<name>A0A7S1M4Q8_NEODS</name>
<dbReference type="EMBL" id="HBGF01026729">
    <property type="protein sequence ID" value="CAD9121671.1"/>
    <property type="molecule type" value="Transcribed_RNA"/>
</dbReference>
<evidence type="ECO:0000256" key="4">
    <source>
        <dbReference type="ARBA" id="ARBA00022912"/>
    </source>
</evidence>
<dbReference type="Gene3D" id="3.90.190.10">
    <property type="entry name" value="Protein tyrosine phosphatase superfamily"/>
    <property type="match status" value="1"/>
</dbReference>
<dbReference type="CDD" id="cd14498">
    <property type="entry name" value="DSP"/>
    <property type="match status" value="1"/>
</dbReference>
<dbReference type="GO" id="GO:0017017">
    <property type="term" value="F:MAP kinase tyrosine/serine/threonine phosphatase activity"/>
    <property type="evidence" value="ECO:0007669"/>
    <property type="project" value="TreeGrafter"/>
</dbReference>
<keyword evidence="4" id="KW-0904">Protein phosphatase</keyword>
<dbReference type="PROSITE" id="PS50056">
    <property type="entry name" value="TYR_PHOSPHATASE_2"/>
    <property type="match status" value="1"/>
</dbReference>
<evidence type="ECO:0000256" key="1">
    <source>
        <dbReference type="ARBA" id="ARBA00008601"/>
    </source>
</evidence>
<evidence type="ECO:0000256" key="2">
    <source>
        <dbReference type="ARBA" id="ARBA00013064"/>
    </source>
</evidence>